<dbReference type="InParanoid" id="A0A674HUK5"/>
<keyword evidence="2" id="KW-1185">Reference proteome</keyword>
<dbReference type="AlphaFoldDB" id="A0A674HUK5"/>
<reference evidence="1" key="3">
    <citation type="submission" date="2025-09" db="UniProtKB">
        <authorList>
            <consortium name="Ensembl"/>
        </authorList>
    </citation>
    <scope>IDENTIFICATION</scope>
</reference>
<organism evidence="1 2">
    <name type="scientific">Taeniopygia guttata</name>
    <name type="common">Zebra finch</name>
    <name type="synonym">Poephila guttata</name>
    <dbReference type="NCBI Taxonomy" id="59729"/>
    <lineage>
        <taxon>Eukaryota</taxon>
        <taxon>Metazoa</taxon>
        <taxon>Chordata</taxon>
        <taxon>Craniata</taxon>
        <taxon>Vertebrata</taxon>
        <taxon>Euteleostomi</taxon>
        <taxon>Archelosauria</taxon>
        <taxon>Archosauria</taxon>
        <taxon>Dinosauria</taxon>
        <taxon>Saurischia</taxon>
        <taxon>Theropoda</taxon>
        <taxon>Coelurosauria</taxon>
        <taxon>Aves</taxon>
        <taxon>Neognathae</taxon>
        <taxon>Neoaves</taxon>
        <taxon>Telluraves</taxon>
        <taxon>Australaves</taxon>
        <taxon>Passeriformes</taxon>
        <taxon>Passeroidea</taxon>
        <taxon>Estrildidae</taxon>
        <taxon>Estrildinae</taxon>
        <taxon>Taeniopygia</taxon>
    </lineage>
</organism>
<accession>A0A674HUK5</accession>
<proteinExistence type="predicted"/>
<sequence length="110" mass="12234">CSFIRSAGSFVALQAALKRNLFLVVDRCRGQLMLSSALPSCSAPEVGISLPAVLLPVPHRWEQRSPFPPVPVWQDRADPFQAGDFCLEEGTQVIYFFHSPPPHTFCNFSM</sequence>
<reference evidence="1" key="2">
    <citation type="submission" date="2025-08" db="UniProtKB">
        <authorList>
            <consortium name="Ensembl"/>
        </authorList>
    </citation>
    <scope>IDENTIFICATION</scope>
</reference>
<evidence type="ECO:0000313" key="1">
    <source>
        <dbReference type="Ensembl" id="ENSTGUP00000038122.1"/>
    </source>
</evidence>
<protein>
    <submittedName>
        <fullName evidence="1">Uncharacterized protein</fullName>
    </submittedName>
</protein>
<name>A0A674HUK5_TAEGU</name>
<dbReference type="Ensembl" id="ENSTGUT00000040174.1">
    <property type="protein sequence ID" value="ENSTGUP00000038122.1"/>
    <property type="gene ID" value="ENSTGUG00000019563.1"/>
</dbReference>
<reference evidence="1 2" key="1">
    <citation type="journal article" date="2010" name="Nature">
        <title>The genome of a songbird.</title>
        <authorList>
            <person name="Warren W.C."/>
            <person name="Clayton D.F."/>
            <person name="Ellegren H."/>
            <person name="Arnold A.P."/>
            <person name="Hillier L.W."/>
            <person name="Kunstner A."/>
            <person name="Searle S."/>
            <person name="White S."/>
            <person name="Vilella A.J."/>
            <person name="Fairley S."/>
            <person name="Heger A."/>
            <person name="Kong L."/>
            <person name="Ponting C.P."/>
            <person name="Jarvis E.D."/>
            <person name="Mello C.V."/>
            <person name="Minx P."/>
            <person name="Lovell P."/>
            <person name="Velho T.A."/>
            <person name="Ferris M."/>
            <person name="Balakrishnan C.N."/>
            <person name="Sinha S."/>
            <person name="Blatti C."/>
            <person name="London S.E."/>
            <person name="Li Y."/>
            <person name="Lin Y.C."/>
            <person name="George J."/>
            <person name="Sweedler J."/>
            <person name="Southey B."/>
            <person name="Gunaratne P."/>
            <person name="Watson M."/>
            <person name="Nam K."/>
            <person name="Backstrom N."/>
            <person name="Smeds L."/>
            <person name="Nabholz B."/>
            <person name="Itoh Y."/>
            <person name="Whitney O."/>
            <person name="Pfenning A.R."/>
            <person name="Howard J."/>
            <person name="Volker M."/>
            <person name="Skinner B.M."/>
            <person name="Griffin D.K."/>
            <person name="Ye L."/>
            <person name="McLaren W.M."/>
            <person name="Flicek P."/>
            <person name="Quesada V."/>
            <person name="Velasco G."/>
            <person name="Lopez-Otin C."/>
            <person name="Puente X.S."/>
            <person name="Olender T."/>
            <person name="Lancet D."/>
            <person name="Smit A.F."/>
            <person name="Hubley R."/>
            <person name="Konkel M.K."/>
            <person name="Walker J.A."/>
            <person name="Batzer M.A."/>
            <person name="Gu W."/>
            <person name="Pollock D.D."/>
            <person name="Chen L."/>
            <person name="Cheng Z."/>
            <person name="Eichler E.E."/>
            <person name="Stapley J."/>
            <person name="Slate J."/>
            <person name="Ekblom R."/>
            <person name="Birkhead T."/>
            <person name="Burke T."/>
            <person name="Burt D."/>
            <person name="Scharff C."/>
            <person name="Adam I."/>
            <person name="Richard H."/>
            <person name="Sultan M."/>
            <person name="Soldatov A."/>
            <person name="Lehrach H."/>
            <person name="Edwards S.V."/>
            <person name="Yang S.P."/>
            <person name="Li X."/>
            <person name="Graves T."/>
            <person name="Fulton L."/>
            <person name="Nelson J."/>
            <person name="Chinwalla A."/>
            <person name="Hou S."/>
            <person name="Mardis E.R."/>
            <person name="Wilson R.K."/>
        </authorList>
    </citation>
    <scope>NUCLEOTIDE SEQUENCE [LARGE SCALE GENOMIC DNA]</scope>
</reference>
<evidence type="ECO:0000313" key="2">
    <source>
        <dbReference type="Proteomes" id="UP000007754"/>
    </source>
</evidence>
<dbReference type="Proteomes" id="UP000007754">
    <property type="component" value="Chromosome Z"/>
</dbReference>